<dbReference type="PANTHER" id="PTHR30346">
    <property type="entry name" value="TRANSCRIPTIONAL DUAL REGULATOR HCAR-RELATED"/>
    <property type="match status" value="1"/>
</dbReference>
<dbReference type="AlphaFoldDB" id="T1CAE3"/>
<evidence type="ECO:0000313" key="6">
    <source>
        <dbReference type="EMBL" id="EQD78203.1"/>
    </source>
</evidence>
<keyword evidence="2" id="KW-0805">Transcription regulation</keyword>
<dbReference type="Gene3D" id="3.40.190.10">
    <property type="entry name" value="Periplasmic binding protein-like II"/>
    <property type="match status" value="2"/>
</dbReference>
<dbReference type="Gene3D" id="1.10.10.10">
    <property type="entry name" value="Winged helix-like DNA-binding domain superfamily/Winged helix DNA-binding domain"/>
    <property type="match status" value="1"/>
</dbReference>
<dbReference type="InterPro" id="IPR000847">
    <property type="entry name" value="LysR_HTH_N"/>
</dbReference>
<protein>
    <submittedName>
        <fullName evidence="6">LysR family transcriptional regulator</fullName>
    </submittedName>
</protein>
<keyword evidence="3" id="KW-0238">DNA-binding</keyword>
<dbReference type="SUPFAM" id="SSF46785">
    <property type="entry name" value="Winged helix' DNA-binding domain"/>
    <property type="match status" value="1"/>
</dbReference>
<gene>
    <name evidence="6" type="ORF">B1A_02375</name>
</gene>
<dbReference type="PROSITE" id="PS50931">
    <property type="entry name" value="HTH_LYSR"/>
    <property type="match status" value="1"/>
</dbReference>
<sequence>MELRHLRYFLAVAEELNITRAARRLNISQPPLTQQIKALEAELGVILIDRSAYRIALTDAGRVFAGEAARILDAVRDAAGLVRSAARGSRGRVRVGFTESASFNPLVTSALRGFRAAYPQVEISLEEHPSTDLATELREGGIDVGFLRPPLRDERGLVFDLLEREPLVVAVPGEHKLARRRSVRLRDLAAETFILYPRAVRPGLADEVVDACEAAGFTPRVGQYAPQLSSTINLVAASLGISIVPASMRSLQPRTVVYVPLSGKPLHALLGAA</sequence>
<organism evidence="6">
    <name type="scientific">mine drainage metagenome</name>
    <dbReference type="NCBI Taxonomy" id="410659"/>
    <lineage>
        <taxon>unclassified sequences</taxon>
        <taxon>metagenomes</taxon>
        <taxon>ecological metagenomes</taxon>
    </lineage>
</organism>
<dbReference type="InterPro" id="IPR036388">
    <property type="entry name" value="WH-like_DNA-bd_sf"/>
</dbReference>
<dbReference type="GO" id="GO:0003677">
    <property type="term" value="F:DNA binding"/>
    <property type="evidence" value="ECO:0007669"/>
    <property type="project" value="UniProtKB-KW"/>
</dbReference>
<dbReference type="PRINTS" id="PR00039">
    <property type="entry name" value="HTHLYSR"/>
</dbReference>
<dbReference type="Pfam" id="PF00126">
    <property type="entry name" value="HTH_1"/>
    <property type="match status" value="1"/>
</dbReference>
<dbReference type="GO" id="GO:0032993">
    <property type="term" value="C:protein-DNA complex"/>
    <property type="evidence" value="ECO:0007669"/>
    <property type="project" value="TreeGrafter"/>
</dbReference>
<evidence type="ECO:0000256" key="3">
    <source>
        <dbReference type="ARBA" id="ARBA00023125"/>
    </source>
</evidence>
<dbReference type="GO" id="GO:0003700">
    <property type="term" value="F:DNA-binding transcription factor activity"/>
    <property type="evidence" value="ECO:0007669"/>
    <property type="project" value="InterPro"/>
</dbReference>
<evidence type="ECO:0000256" key="4">
    <source>
        <dbReference type="ARBA" id="ARBA00023163"/>
    </source>
</evidence>
<dbReference type="EMBL" id="AUZX01001768">
    <property type="protein sequence ID" value="EQD78203.1"/>
    <property type="molecule type" value="Genomic_DNA"/>
</dbReference>
<evidence type="ECO:0000259" key="5">
    <source>
        <dbReference type="PROSITE" id="PS50931"/>
    </source>
</evidence>
<feature type="non-terminal residue" evidence="6">
    <location>
        <position position="273"/>
    </location>
</feature>
<dbReference type="InterPro" id="IPR036390">
    <property type="entry name" value="WH_DNA-bd_sf"/>
</dbReference>
<keyword evidence="4" id="KW-0804">Transcription</keyword>
<dbReference type="FunFam" id="1.10.10.10:FF:000001">
    <property type="entry name" value="LysR family transcriptional regulator"/>
    <property type="match status" value="1"/>
</dbReference>
<reference evidence="6" key="1">
    <citation type="submission" date="2013-08" db="EMBL/GenBank/DDBJ databases">
        <authorList>
            <person name="Mendez C."/>
            <person name="Richter M."/>
            <person name="Ferrer M."/>
            <person name="Sanchez J."/>
        </authorList>
    </citation>
    <scope>NUCLEOTIDE SEQUENCE</scope>
</reference>
<proteinExistence type="inferred from homology"/>
<evidence type="ECO:0000256" key="1">
    <source>
        <dbReference type="ARBA" id="ARBA00009437"/>
    </source>
</evidence>
<dbReference type="InterPro" id="IPR005119">
    <property type="entry name" value="LysR_subst-bd"/>
</dbReference>
<reference evidence="6" key="2">
    <citation type="journal article" date="2014" name="ISME J.">
        <title>Microbial stratification in low pH oxic and suboxic macroscopic growths along an acid mine drainage.</title>
        <authorList>
            <person name="Mendez-Garcia C."/>
            <person name="Mesa V."/>
            <person name="Sprenger R.R."/>
            <person name="Richter M."/>
            <person name="Diez M.S."/>
            <person name="Solano J."/>
            <person name="Bargiela R."/>
            <person name="Golyshina O.V."/>
            <person name="Manteca A."/>
            <person name="Ramos J.L."/>
            <person name="Gallego J.R."/>
            <person name="Llorente I."/>
            <person name="Martins Dos Santos V.A."/>
            <person name="Jensen O.N."/>
            <person name="Pelaez A.I."/>
            <person name="Sanchez J."/>
            <person name="Ferrer M."/>
        </authorList>
    </citation>
    <scope>NUCLEOTIDE SEQUENCE</scope>
</reference>
<comment type="similarity">
    <text evidence="1">Belongs to the LysR transcriptional regulatory family.</text>
</comment>
<feature type="domain" description="HTH lysR-type" evidence="5">
    <location>
        <begin position="1"/>
        <end position="58"/>
    </location>
</feature>
<dbReference type="SUPFAM" id="SSF53850">
    <property type="entry name" value="Periplasmic binding protein-like II"/>
    <property type="match status" value="1"/>
</dbReference>
<accession>T1CAE3</accession>
<dbReference type="Pfam" id="PF03466">
    <property type="entry name" value="LysR_substrate"/>
    <property type="match status" value="1"/>
</dbReference>
<dbReference type="PANTHER" id="PTHR30346:SF30">
    <property type="entry name" value="SMALL NEUTRAL PROTEASE REGULATORY PROTEIN"/>
    <property type="match status" value="1"/>
</dbReference>
<name>T1CAE3_9ZZZZ</name>
<comment type="caution">
    <text evidence="6">The sequence shown here is derived from an EMBL/GenBank/DDBJ whole genome shotgun (WGS) entry which is preliminary data.</text>
</comment>
<evidence type="ECO:0000256" key="2">
    <source>
        <dbReference type="ARBA" id="ARBA00023015"/>
    </source>
</evidence>